<dbReference type="EMBL" id="FOQG01000030">
    <property type="protein sequence ID" value="SFJ42703.1"/>
    <property type="molecule type" value="Genomic_DNA"/>
</dbReference>
<organism evidence="2 3">
    <name type="scientific">Nocardioides psychrotolerans</name>
    <dbReference type="NCBI Taxonomy" id="1005945"/>
    <lineage>
        <taxon>Bacteria</taxon>
        <taxon>Bacillati</taxon>
        <taxon>Actinomycetota</taxon>
        <taxon>Actinomycetes</taxon>
        <taxon>Propionibacteriales</taxon>
        <taxon>Nocardioidaceae</taxon>
        <taxon>Nocardioides</taxon>
    </lineage>
</organism>
<evidence type="ECO:0000256" key="1">
    <source>
        <dbReference type="SAM" id="MobiDB-lite"/>
    </source>
</evidence>
<dbReference type="Proteomes" id="UP000198649">
    <property type="component" value="Unassembled WGS sequence"/>
</dbReference>
<reference evidence="2 3" key="1">
    <citation type="submission" date="2016-10" db="EMBL/GenBank/DDBJ databases">
        <authorList>
            <person name="de Groot N.N."/>
        </authorList>
    </citation>
    <scope>NUCLEOTIDE SEQUENCE [LARGE SCALE GENOMIC DNA]</scope>
    <source>
        <strain evidence="2 3">CGMCC 1.11156</strain>
    </source>
</reference>
<name>A0A1I3R7V9_9ACTN</name>
<feature type="region of interest" description="Disordered" evidence="1">
    <location>
        <begin position="1"/>
        <end position="25"/>
    </location>
</feature>
<proteinExistence type="predicted"/>
<dbReference type="AlphaFoldDB" id="A0A1I3R7V9"/>
<evidence type="ECO:0000313" key="2">
    <source>
        <dbReference type="EMBL" id="SFJ42703.1"/>
    </source>
</evidence>
<accession>A0A1I3R7V9</accession>
<sequence length="60" mass="6655">MHGIQTALVLHETRQGTQSHRSTHRAHGALVFRLSRPGEIGTLALLPGDSRTSVVWRSNR</sequence>
<evidence type="ECO:0000313" key="3">
    <source>
        <dbReference type="Proteomes" id="UP000198649"/>
    </source>
</evidence>
<gene>
    <name evidence="2" type="ORF">SAMN05216561_13025</name>
</gene>
<protein>
    <submittedName>
        <fullName evidence="2">Uncharacterized protein</fullName>
    </submittedName>
</protein>
<keyword evidence="3" id="KW-1185">Reference proteome</keyword>